<evidence type="ECO:0000313" key="4">
    <source>
        <dbReference type="Proteomes" id="UP000530412"/>
    </source>
</evidence>
<dbReference type="InterPro" id="IPR016162">
    <property type="entry name" value="Ald_DH_N"/>
</dbReference>
<dbReference type="Gene3D" id="3.40.605.10">
    <property type="entry name" value="Aldehyde Dehydrogenase, Chain A, domain 1"/>
    <property type="match status" value="1"/>
</dbReference>
<dbReference type="InterPro" id="IPR016163">
    <property type="entry name" value="Ald_DH_C"/>
</dbReference>
<dbReference type="EMBL" id="JACJIE010000001">
    <property type="protein sequence ID" value="MBA8942546.1"/>
    <property type="molecule type" value="Genomic_DNA"/>
</dbReference>
<comment type="caution">
    <text evidence="3">The sequence shown here is derived from an EMBL/GenBank/DDBJ whole genome shotgun (WGS) entry which is preliminary data.</text>
</comment>
<dbReference type="SUPFAM" id="SSF53720">
    <property type="entry name" value="ALDH-like"/>
    <property type="match status" value="1"/>
</dbReference>
<accession>A0AA40S9R5</accession>
<dbReference type="GO" id="GO:0016620">
    <property type="term" value="F:oxidoreductase activity, acting on the aldehyde or oxo group of donors, NAD or NADP as acceptor"/>
    <property type="evidence" value="ECO:0007669"/>
    <property type="project" value="InterPro"/>
</dbReference>
<sequence length="94" mass="9549">MRRAYESGTPTIGAGVGNPTVVVDETADLTDASEKILTGASYNNGTSCSSESNVLVHASIAAGSPPNSSAGAPTCAPWRRPLAYVLCSGPTAWH</sequence>
<protein>
    <submittedName>
        <fullName evidence="3">Gamma-glutamyl phosphate reductase</fullName>
    </submittedName>
</protein>
<dbReference type="Pfam" id="PF00171">
    <property type="entry name" value="Aldedh"/>
    <property type="match status" value="1"/>
</dbReference>
<feature type="domain" description="Aldehyde dehydrogenase" evidence="2">
    <location>
        <begin position="17"/>
        <end position="61"/>
    </location>
</feature>
<reference evidence="3 4" key="1">
    <citation type="submission" date="2020-08" db="EMBL/GenBank/DDBJ databases">
        <title>Genomic Encyclopedia of Type Strains, Phase III (KMG-III): the genomes of soil and plant-associated and newly described type strains.</title>
        <authorList>
            <person name="Whitman W."/>
        </authorList>
    </citation>
    <scope>NUCLEOTIDE SEQUENCE [LARGE SCALE GENOMIC DNA]</scope>
    <source>
        <strain evidence="3 4">CECT 3271</strain>
    </source>
</reference>
<evidence type="ECO:0000313" key="3">
    <source>
        <dbReference type="EMBL" id="MBA8942546.1"/>
    </source>
</evidence>
<organism evidence="3 4">
    <name type="scientific">Streptomyces calvus</name>
    <dbReference type="NCBI Taxonomy" id="67282"/>
    <lineage>
        <taxon>Bacteria</taxon>
        <taxon>Bacillati</taxon>
        <taxon>Actinomycetota</taxon>
        <taxon>Actinomycetes</taxon>
        <taxon>Kitasatosporales</taxon>
        <taxon>Streptomycetaceae</taxon>
        <taxon>Streptomyces</taxon>
    </lineage>
</organism>
<dbReference type="Gene3D" id="3.40.309.10">
    <property type="entry name" value="Aldehyde Dehydrogenase, Chain A, domain 2"/>
    <property type="match status" value="1"/>
</dbReference>
<evidence type="ECO:0000259" key="2">
    <source>
        <dbReference type="Pfam" id="PF00171"/>
    </source>
</evidence>
<keyword evidence="1" id="KW-0560">Oxidoreductase</keyword>
<proteinExistence type="predicted"/>
<dbReference type="AlphaFoldDB" id="A0AA40S9R5"/>
<dbReference type="InterPro" id="IPR015590">
    <property type="entry name" value="Aldehyde_DH_dom"/>
</dbReference>
<dbReference type="Proteomes" id="UP000530412">
    <property type="component" value="Unassembled WGS sequence"/>
</dbReference>
<name>A0AA40S9R5_9ACTN</name>
<gene>
    <name evidence="3" type="ORF">FHS33_000935</name>
</gene>
<evidence type="ECO:0000256" key="1">
    <source>
        <dbReference type="ARBA" id="ARBA00023002"/>
    </source>
</evidence>
<dbReference type="InterPro" id="IPR016161">
    <property type="entry name" value="Ald_DH/histidinol_DH"/>
</dbReference>